<evidence type="ECO:0000256" key="2">
    <source>
        <dbReference type="ARBA" id="ARBA00022801"/>
    </source>
</evidence>
<dbReference type="PROSITE" id="PS50802">
    <property type="entry name" value="OTU"/>
    <property type="match status" value="1"/>
</dbReference>
<evidence type="ECO:0000313" key="5">
    <source>
        <dbReference type="EMBL" id="ABR16871.1"/>
    </source>
</evidence>
<name>B8LMJ1_PICSI</name>
<accession>B8LMJ1</accession>
<dbReference type="GO" id="GO:0016579">
    <property type="term" value="P:protein deubiquitination"/>
    <property type="evidence" value="ECO:0007669"/>
    <property type="project" value="TreeGrafter"/>
</dbReference>
<keyword evidence="3" id="KW-0645">Protease</keyword>
<keyword evidence="3" id="KW-0788">Thiol protease</keyword>
<comment type="function">
    <text evidence="3">Hydrolase that can remove conjugated ubiquitin from proteins and may therefore play an important regulatory role at the level of protein turnover by preventing degradation.</text>
</comment>
<dbReference type="EC" id="3.4.19.12" evidence="3"/>
<dbReference type="InterPro" id="IPR047947">
    <property type="entry name" value="OTU4_OTU"/>
</dbReference>
<keyword evidence="3" id="KW-0963">Cytoplasm</keyword>
<dbReference type="OMA" id="SIETCCH"/>
<sequence>MVLQNNNGGRVRLGLGFIRENHMLGYACFRFPLRCKSSISSTVSVTHSPCSYSYYSLQNIHRHSSSPSSSSLSSFVLFQRNNNFQHNSIETCCHLSNAKRAQHHSSSCLLAENHIGSVGATIWHALIPSSSQFSHTQQVPNVENGKIRAESNSLCNFSRSNSVGFERSSIGIYGKCDSMTCPKLPVVGGFSEGSWNATWDVRPARWLHGSHSAWLLFGVCACFSSLNPAHSEAETVEVVAGIDENDVNNALDDAIPAADQASHGKKVYIDYSVTAIPGDGRCLFRAVAHGASLRSGKPAPNESLQRELADELRTRVADELLKRREETEWFIEGDFDKYVEQIKRPHVWGGEPELLMASHVLQMPITVYMRERETDGLIAIAEYGQDYGKGNPISVLYHGFGHYDALQIHND</sequence>
<dbReference type="GO" id="GO:0005829">
    <property type="term" value="C:cytosol"/>
    <property type="evidence" value="ECO:0007669"/>
    <property type="project" value="TreeGrafter"/>
</dbReference>
<dbReference type="SUPFAM" id="SSF54001">
    <property type="entry name" value="Cysteine proteinases"/>
    <property type="match status" value="1"/>
</dbReference>
<comment type="catalytic activity">
    <reaction evidence="1 3">
        <text>Thiol-dependent hydrolysis of ester, thioester, amide, peptide and isopeptide bonds formed by the C-terminal Gly of ubiquitin (a 76-residue protein attached to proteins as an intracellular targeting signal).</text>
        <dbReference type="EC" id="3.4.19.12"/>
    </reaction>
</comment>
<dbReference type="EMBL" id="EF677014">
    <property type="protein sequence ID" value="ABR16871.1"/>
    <property type="molecule type" value="mRNA"/>
</dbReference>
<dbReference type="PANTHER" id="PTHR13312:SF6">
    <property type="entry name" value="UBIQUITIN THIOESTERASE OTU"/>
    <property type="match status" value="1"/>
</dbReference>
<evidence type="ECO:0000256" key="3">
    <source>
        <dbReference type="RuleBase" id="RU367104"/>
    </source>
</evidence>
<keyword evidence="2 3" id="KW-0378">Hydrolase</keyword>
<dbReference type="CDD" id="cd22760">
    <property type="entry name" value="OTU_plant_OTU4-like"/>
    <property type="match status" value="1"/>
</dbReference>
<reference evidence="5" key="1">
    <citation type="submission" date="2007-06" db="EMBL/GenBank/DDBJ databases">
        <title>Full length cDNA sequences from Sitka Spruce (Picea sitchensis).</title>
        <authorList>
            <person name="Ralph S.G."/>
            <person name="Chun H.E."/>
            <person name="Liao N."/>
            <person name="Ali J."/>
            <person name="Reid K."/>
            <person name="Kolosova N."/>
            <person name="Cooper N."/>
            <person name="Cullis C."/>
            <person name="Jancsik S."/>
            <person name="Moore R."/>
            <person name="Mayo M."/>
            <person name="Wagner S."/>
            <person name="Holt R.A."/>
            <person name="Jones S.J.M."/>
            <person name="Marra M.A."/>
            <person name="Ritland C.E."/>
            <person name="Ritland K."/>
            <person name="Bohlmann J."/>
        </authorList>
    </citation>
    <scope>NUCLEOTIDE SEQUENCE</scope>
    <source>
        <tissue evidence="5">Green portion of the leader tissue</tissue>
    </source>
</reference>
<organism evidence="5">
    <name type="scientific">Picea sitchensis</name>
    <name type="common">Sitka spruce</name>
    <name type="synonym">Pinus sitchensis</name>
    <dbReference type="NCBI Taxonomy" id="3332"/>
    <lineage>
        <taxon>Eukaryota</taxon>
        <taxon>Viridiplantae</taxon>
        <taxon>Streptophyta</taxon>
        <taxon>Embryophyta</taxon>
        <taxon>Tracheophyta</taxon>
        <taxon>Spermatophyta</taxon>
        <taxon>Pinopsida</taxon>
        <taxon>Pinidae</taxon>
        <taxon>Conifers I</taxon>
        <taxon>Pinales</taxon>
        <taxon>Pinaceae</taxon>
        <taxon>Picea</taxon>
    </lineage>
</organism>
<dbReference type="InterPro" id="IPR038765">
    <property type="entry name" value="Papain-like_cys_pep_sf"/>
</dbReference>
<dbReference type="GO" id="GO:0004843">
    <property type="term" value="F:cysteine-type deubiquitinase activity"/>
    <property type="evidence" value="ECO:0007669"/>
    <property type="project" value="UniProtKB-UniRule"/>
</dbReference>
<evidence type="ECO:0000259" key="4">
    <source>
        <dbReference type="PROSITE" id="PS50802"/>
    </source>
</evidence>
<dbReference type="Pfam" id="PF02338">
    <property type="entry name" value="OTU"/>
    <property type="match status" value="1"/>
</dbReference>
<comment type="subcellular location">
    <subcellularLocation>
        <location evidence="3">Cytoplasm</location>
    </subcellularLocation>
</comment>
<evidence type="ECO:0000256" key="1">
    <source>
        <dbReference type="ARBA" id="ARBA00000707"/>
    </source>
</evidence>
<dbReference type="PANTHER" id="PTHR13312">
    <property type="entry name" value="HIV-INDUCED PROTEIN-7-LIKE PROTEASE"/>
    <property type="match status" value="1"/>
</dbReference>
<dbReference type="GO" id="GO:0036503">
    <property type="term" value="P:ERAD pathway"/>
    <property type="evidence" value="ECO:0007669"/>
    <property type="project" value="TreeGrafter"/>
</dbReference>
<dbReference type="AlphaFoldDB" id="B8LMJ1"/>
<dbReference type="GO" id="GO:0030968">
    <property type="term" value="P:endoplasmic reticulum unfolded protein response"/>
    <property type="evidence" value="ECO:0007669"/>
    <property type="project" value="TreeGrafter"/>
</dbReference>
<dbReference type="GO" id="GO:0005634">
    <property type="term" value="C:nucleus"/>
    <property type="evidence" value="ECO:0007669"/>
    <property type="project" value="TreeGrafter"/>
</dbReference>
<feature type="domain" description="OTU" evidence="4">
    <location>
        <begin position="271"/>
        <end position="409"/>
    </location>
</feature>
<dbReference type="FunFam" id="3.90.70.80:FF:000007">
    <property type="entry name" value="OTU domain-containing protein"/>
    <property type="match status" value="1"/>
</dbReference>
<protein>
    <recommendedName>
        <fullName evidence="3">Ubiquitin thioesterase OTU</fullName>
        <ecNumber evidence="3">3.4.19.12</ecNumber>
    </recommendedName>
</protein>
<proteinExistence type="evidence at transcript level"/>
<dbReference type="Gene3D" id="3.90.70.80">
    <property type="match status" value="1"/>
</dbReference>
<dbReference type="InterPro" id="IPR003323">
    <property type="entry name" value="OTU_dom"/>
</dbReference>
<keyword evidence="3" id="KW-0833">Ubl conjugation pathway</keyword>